<dbReference type="InterPro" id="IPR002320">
    <property type="entry name" value="Thr-tRNA-ligase_IIa"/>
</dbReference>
<dbReference type="Pfam" id="PF02824">
    <property type="entry name" value="TGS"/>
    <property type="match status" value="1"/>
</dbReference>
<keyword evidence="4 13" id="KW-0436">Ligase</keyword>
<dbReference type="GO" id="GO:0005829">
    <property type="term" value="C:cytosol"/>
    <property type="evidence" value="ECO:0007669"/>
    <property type="project" value="TreeGrafter"/>
</dbReference>
<dbReference type="PANTHER" id="PTHR11451">
    <property type="entry name" value="THREONINE-TRNA LIGASE"/>
    <property type="match status" value="1"/>
</dbReference>
<feature type="binding site" evidence="13">
    <location>
        <position position="512"/>
    </location>
    <ligand>
        <name>Zn(2+)</name>
        <dbReference type="ChEBI" id="CHEBI:29105"/>
        <note>catalytic</note>
    </ligand>
</feature>
<dbReference type="SUPFAM" id="SSF55681">
    <property type="entry name" value="Class II aaRS and biotin synthetases"/>
    <property type="match status" value="1"/>
</dbReference>
<dbReference type="Pfam" id="PF03129">
    <property type="entry name" value="HGTP_anticodon"/>
    <property type="match status" value="1"/>
</dbReference>
<dbReference type="HAMAP" id="MF_00184">
    <property type="entry name" value="Thr_tRNA_synth"/>
    <property type="match status" value="1"/>
</dbReference>
<feature type="binding site" evidence="13">
    <location>
        <position position="386"/>
    </location>
    <ligand>
        <name>Zn(2+)</name>
        <dbReference type="ChEBI" id="CHEBI:29105"/>
        <note>catalytic</note>
    </ligand>
</feature>
<dbReference type="Gene3D" id="3.40.50.800">
    <property type="entry name" value="Anticodon-binding domain"/>
    <property type="match status" value="1"/>
</dbReference>
<keyword evidence="2 13" id="KW-0963">Cytoplasm</keyword>
<protein>
    <recommendedName>
        <fullName evidence="13">Threonine--tRNA ligase</fullName>
        <ecNumber evidence="13">6.1.1.3</ecNumber>
    </recommendedName>
    <alternativeName>
        <fullName evidence="13">Threonyl-tRNA synthetase</fullName>
        <shortName evidence="13">ThrRS</shortName>
    </alternativeName>
</protein>
<dbReference type="GO" id="GO:0000049">
    <property type="term" value="F:tRNA binding"/>
    <property type="evidence" value="ECO:0007669"/>
    <property type="project" value="UniProtKB-KW"/>
</dbReference>
<evidence type="ECO:0000256" key="2">
    <source>
        <dbReference type="ARBA" id="ARBA00022490"/>
    </source>
</evidence>
<keyword evidence="10 13" id="KW-0648">Protein biosynthesis</keyword>
<dbReference type="InterPro" id="IPR004095">
    <property type="entry name" value="TGS"/>
</dbReference>
<dbReference type="FunFam" id="3.30.54.20:FF:000002">
    <property type="entry name" value="Threonine--tRNA ligase"/>
    <property type="match status" value="1"/>
</dbReference>
<keyword evidence="8 13" id="KW-0067">ATP-binding</keyword>
<name>A0A3S9SLW1_EIKCO</name>
<dbReference type="FunFam" id="3.30.930.10:FF:000002">
    <property type="entry name" value="Threonine--tRNA ligase"/>
    <property type="match status" value="1"/>
</dbReference>
<dbReference type="PRINTS" id="PR01047">
    <property type="entry name" value="TRNASYNTHTHR"/>
</dbReference>
<proteinExistence type="inferred from homology"/>
<comment type="cofactor">
    <cofactor evidence="13">
        <name>Zn(2+)</name>
        <dbReference type="ChEBI" id="CHEBI:29105"/>
    </cofactor>
    <text evidence="13">Binds 1 zinc ion per subunit.</text>
</comment>
<dbReference type="FunFam" id="3.30.980.10:FF:000005">
    <property type="entry name" value="Threonyl-tRNA synthetase, mitochondrial"/>
    <property type="match status" value="1"/>
</dbReference>
<feature type="domain" description="Aminoacyl-transfer RNA synthetases class-II family profile" evidence="14">
    <location>
        <begin position="244"/>
        <end position="535"/>
    </location>
</feature>
<evidence type="ECO:0000256" key="6">
    <source>
        <dbReference type="ARBA" id="ARBA00022741"/>
    </source>
</evidence>
<dbReference type="GO" id="GO:0046872">
    <property type="term" value="F:metal ion binding"/>
    <property type="evidence" value="ECO:0007669"/>
    <property type="project" value="UniProtKB-KW"/>
</dbReference>
<dbReference type="PROSITE" id="PS50862">
    <property type="entry name" value="AA_TRNA_LIGASE_II"/>
    <property type="match status" value="1"/>
</dbReference>
<keyword evidence="3 13" id="KW-0820">tRNA-binding</keyword>
<keyword evidence="6 13" id="KW-0547">Nucleotide-binding</keyword>
<keyword evidence="9 13" id="KW-0694">RNA-binding</keyword>
<dbReference type="PANTHER" id="PTHR11451:SF44">
    <property type="entry name" value="THREONINE--TRNA LIGASE, CHLOROPLASTIC_MITOCHONDRIAL 2"/>
    <property type="match status" value="1"/>
</dbReference>
<dbReference type="InterPro" id="IPR045864">
    <property type="entry name" value="aa-tRNA-synth_II/BPL/LPL"/>
</dbReference>
<dbReference type="NCBIfam" id="TIGR00418">
    <property type="entry name" value="thrS"/>
    <property type="match status" value="1"/>
</dbReference>
<evidence type="ECO:0000256" key="3">
    <source>
        <dbReference type="ARBA" id="ARBA00022555"/>
    </source>
</evidence>
<evidence type="ECO:0000256" key="12">
    <source>
        <dbReference type="ARBA" id="ARBA00049515"/>
    </source>
</evidence>
<keyword evidence="7 13" id="KW-0862">Zinc</keyword>
<comment type="similarity">
    <text evidence="1 13">Belongs to the class-II aminoacyl-tRNA synthetase family.</text>
</comment>
<dbReference type="Gene3D" id="3.30.54.20">
    <property type="match status" value="1"/>
</dbReference>
<dbReference type="InterPro" id="IPR047246">
    <property type="entry name" value="ThrRS_anticodon"/>
</dbReference>
<gene>
    <name evidence="13 16" type="primary">thrS</name>
    <name evidence="16" type="ORF">ELB75_11265</name>
</gene>
<dbReference type="GO" id="GO:0005524">
    <property type="term" value="F:ATP binding"/>
    <property type="evidence" value="ECO:0007669"/>
    <property type="project" value="UniProtKB-UniRule"/>
</dbReference>
<dbReference type="SUPFAM" id="SSF81271">
    <property type="entry name" value="TGS-like"/>
    <property type="match status" value="1"/>
</dbReference>
<dbReference type="Pfam" id="PF07973">
    <property type="entry name" value="tRNA_SAD"/>
    <property type="match status" value="1"/>
</dbReference>
<dbReference type="AlphaFoldDB" id="A0A3S9SLW1"/>
<keyword evidence="5 13" id="KW-0479">Metal-binding</keyword>
<evidence type="ECO:0000256" key="1">
    <source>
        <dbReference type="ARBA" id="ARBA00008226"/>
    </source>
</evidence>
<dbReference type="Gene3D" id="3.10.20.30">
    <property type="match status" value="1"/>
</dbReference>
<dbReference type="InterPro" id="IPR036621">
    <property type="entry name" value="Anticodon-bd_dom_sf"/>
</dbReference>
<evidence type="ECO:0000256" key="4">
    <source>
        <dbReference type="ARBA" id="ARBA00022598"/>
    </source>
</evidence>
<dbReference type="GO" id="GO:0004829">
    <property type="term" value="F:threonine-tRNA ligase activity"/>
    <property type="evidence" value="ECO:0007669"/>
    <property type="project" value="UniProtKB-UniRule"/>
</dbReference>
<reference evidence="16 17" key="1">
    <citation type="submission" date="2018-12" db="EMBL/GenBank/DDBJ databases">
        <title>Genome sequencing of Eikenella corrodens KCOM 3110 (= JS217).</title>
        <authorList>
            <person name="Koo J.-K."/>
            <person name="Park S.-N."/>
            <person name="Lim Y.K."/>
        </authorList>
    </citation>
    <scope>NUCLEOTIDE SEQUENCE [LARGE SCALE GENOMIC DNA]</scope>
    <source>
        <strain evidence="16 17">KCOM 3110</strain>
    </source>
</reference>
<dbReference type="InterPro" id="IPR004154">
    <property type="entry name" value="Anticodon-bd"/>
</dbReference>
<comment type="subcellular location">
    <subcellularLocation>
        <location evidence="13">Cytoplasm</location>
    </subcellularLocation>
</comment>
<evidence type="ECO:0000313" key="16">
    <source>
        <dbReference type="EMBL" id="AZR60531.1"/>
    </source>
</evidence>
<dbReference type="InterPro" id="IPR018163">
    <property type="entry name" value="Thr/Ala-tRNA-synth_IIc_edit"/>
</dbReference>
<evidence type="ECO:0000256" key="11">
    <source>
        <dbReference type="ARBA" id="ARBA00023146"/>
    </source>
</evidence>
<keyword evidence="11 13" id="KW-0030">Aminoacyl-tRNA synthetase</keyword>
<dbReference type="EC" id="6.1.1.3" evidence="13"/>
<dbReference type="CDD" id="cd00860">
    <property type="entry name" value="ThrRS_anticodon"/>
    <property type="match status" value="1"/>
</dbReference>
<dbReference type="SUPFAM" id="SSF55186">
    <property type="entry name" value="ThrRS/AlaRS common domain"/>
    <property type="match status" value="1"/>
</dbReference>
<evidence type="ECO:0000256" key="7">
    <source>
        <dbReference type="ARBA" id="ARBA00022833"/>
    </source>
</evidence>
<dbReference type="RefSeq" id="WP_126983974.1">
    <property type="nucleotide sequence ID" value="NZ_CP034670.1"/>
</dbReference>
<dbReference type="InterPro" id="IPR012675">
    <property type="entry name" value="Beta-grasp_dom_sf"/>
</dbReference>
<dbReference type="Proteomes" id="UP000282435">
    <property type="component" value="Chromosome"/>
</dbReference>
<accession>A0A3S9SLW1</accession>
<dbReference type="InterPro" id="IPR012947">
    <property type="entry name" value="tRNA_SAD"/>
</dbReference>
<evidence type="ECO:0000256" key="13">
    <source>
        <dbReference type="HAMAP-Rule" id="MF_00184"/>
    </source>
</evidence>
<dbReference type="FunFam" id="3.10.20.30:FF:000005">
    <property type="entry name" value="Threonine--tRNA ligase"/>
    <property type="match status" value="1"/>
</dbReference>
<dbReference type="CDD" id="cd00771">
    <property type="entry name" value="ThrRS_core"/>
    <property type="match status" value="1"/>
</dbReference>
<dbReference type="Gene3D" id="3.30.930.10">
    <property type="entry name" value="Bira Bifunctional Protein, Domain 2"/>
    <property type="match status" value="1"/>
</dbReference>
<dbReference type="InterPro" id="IPR012676">
    <property type="entry name" value="TGS-like"/>
</dbReference>
<dbReference type="Pfam" id="PF00587">
    <property type="entry name" value="tRNA-synt_2b"/>
    <property type="match status" value="1"/>
</dbReference>
<dbReference type="CDD" id="cd01667">
    <property type="entry name" value="TGS_ThrRS"/>
    <property type="match status" value="1"/>
</dbReference>
<dbReference type="InterPro" id="IPR033728">
    <property type="entry name" value="ThrRS_core"/>
</dbReference>
<comment type="catalytic activity">
    <reaction evidence="12 13">
        <text>tRNA(Thr) + L-threonine + ATP = L-threonyl-tRNA(Thr) + AMP + diphosphate + H(+)</text>
        <dbReference type="Rhea" id="RHEA:24624"/>
        <dbReference type="Rhea" id="RHEA-COMP:9670"/>
        <dbReference type="Rhea" id="RHEA-COMP:9704"/>
        <dbReference type="ChEBI" id="CHEBI:15378"/>
        <dbReference type="ChEBI" id="CHEBI:30616"/>
        <dbReference type="ChEBI" id="CHEBI:33019"/>
        <dbReference type="ChEBI" id="CHEBI:57926"/>
        <dbReference type="ChEBI" id="CHEBI:78442"/>
        <dbReference type="ChEBI" id="CHEBI:78534"/>
        <dbReference type="ChEBI" id="CHEBI:456215"/>
        <dbReference type="EC" id="6.1.1.3"/>
    </reaction>
</comment>
<dbReference type="Gene3D" id="3.30.980.10">
    <property type="entry name" value="Threonyl-trna Synthetase, Chain A, domain 2"/>
    <property type="match status" value="1"/>
</dbReference>
<dbReference type="SUPFAM" id="SSF52954">
    <property type="entry name" value="Class II aaRS ABD-related"/>
    <property type="match status" value="1"/>
</dbReference>
<comment type="subunit">
    <text evidence="13">Homodimer.</text>
</comment>
<dbReference type="OrthoDB" id="9802304at2"/>
<dbReference type="FunFam" id="3.40.50.800:FF:000001">
    <property type="entry name" value="Threonine--tRNA ligase"/>
    <property type="match status" value="1"/>
</dbReference>
<evidence type="ECO:0000256" key="10">
    <source>
        <dbReference type="ARBA" id="ARBA00022917"/>
    </source>
</evidence>
<dbReference type="EMBL" id="CP034670">
    <property type="protein sequence ID" value="AZR60531.1"/>
    <property type="molecule type" value="Genomic_DNA"/>
</dbReference>
<sequence>MSQINITLPDGSIRQYESPVTVAQIAASIGSGLAKATVAGKVNGVLRDACDPISEDATVQIITPKDPEGVEIIRHSCAHLVGHAVKQLFPNAKMVIGPVIEDGFYYDIAAEKPFTPEDMKSIEERMKQLINQDYDVIKKMLPRAEVIEIFKQRGEDYKLRLVDDMPEVTEMGMYFHQEYVDMCRGPHVPNTRFLKNFKLTKMSGAYWRGDSNNEQLQRIYGTAWASKDELKAYITRIEEAEKRDHRKLGRQLDLFHLQDEAPGMVFWHPRGWTLWQVIEQHMRRELDAAGYREVKTPQIMDKTFWEKSGHWANYKDNMFLTASEKREYAVKPMNCPGHVQIFNNTLRSYRDLPMRLAEFGSCHRNEPSGALHGLMRVRGFVQDDAHIFCTEDQIAEETRKFNLLVMKIYQQFGFEHVSVKLSLRPEQRAGSDEIWDKAEQGLRDALTACGVEWQELPGEGAFYGPKVEYHIKDALGRSWQCGTIQLDFVLPERLDAEYVAEDNSKKRPVMLHRAILGSLERFIGILIEEHAGSFPLWLAPVQMVVMNITEKQADYCREVVKKLKAAGFRAEADLRNEKIGYKIRDNSQYRYPYQIVVGDKEMENGQVAVRRKAEDLGSLKVEDFIALLQKEIADTIGKV</sequence>
<feature type="domain" description="TGS" evidence="15">
    <location>
        <begin position="1"/>
        <end position="63"/>
    </location>
</feature>
<feature type="binding site" evidence="13">
    <location>
        <position position="335"/>
    </location>
    <ligand>
        <name>Zn(2+)</name>
        <dbReference type="ChEBI" id="CHEBI:29105"/>
        <note>catalytic</note>
    </ligand>
</feature>
<evidence type="ECO:0000256" key="9">
    <source>
        <dbReference type="ARBA" id="ARBA00022884"/>
    </source>
</evidence>
<evidence type="ECO:0000259" key="15">
    <source>
        <dbReference type="PROSITE" id="PS51880"/>
    </source>
</evidence>
<organism evidence="16 17">
    <name type="scientific">Eikenella corrodens</name>
    <dbReference type="NCBI Taxonomy" id="539"/>
    <lineage>
        <taxon>Bacteria</taxon>
        <taxon>Pseudomonadati</taxon>
        <taxon>Pseudomonadota</taxon>
        <taxon>Betaproteobacteria</taxon>
        <taxon>Neisseriales</taxon>
        <taxon>Neisseriaceae</taxon>
        <taxon>Eikenella</taxon>
    </lineage>
</organism>
<dbReference type="GO" id="GO:0006435">
    <property type="term" value="P:threonyl-tRNA aminoacylation"/>
    <property type="evidence" value="ECO:0007669"/>
    <property type="project" value="UniProtKB-UniRule"/>
</dbReference>
<evidence type="ECO:0000256" key="5">
    <source>
        <dbReference type="ARBA" id="ARBA00022723"/>
    </source>
</evidence>
<evidence type="ECO:0000256" key="8">
    <source>
        <dbReference type="ARBA" id="ARBA00022840"/>
    </source>
</evidence>
<feature type="region of interest" description="Catalytic" evidence="13">
    <location>
        <begin position="244"/>
        <end position="535"/>
    </location>
</feature>
<dbReference type="InterPro" id="IPR006195">
    <property type="entry name" value="aa-tRNA-synth_II"/>
</dbReference>
<evidence type="ECO:0000259" key="14">
    <source>
        <dbReference type="PROSITE" id="PS50862"/>
    </source>
</evidence>
<dbReference type="InterPro" id="IPR002314">
    <property type="entry name" value="aa-tRNA-synt_IIb"/>
</dbReference>
<evidence type="ECO:0000313" key="17">
    <source>
        <dbReference type="Proteomes" id="UP000282435"/>
    </source>
</evidence>
<dbReference type="PROSITE" id="PS51880">
    <property type="entry name" value="TGS"/>
    <property type="match status" value="1"/>
</dbReference>
<dbReference type="SMART" id="SM00863">
    <property type="entry name" value="tRNA_SAD"/>
    <property type="match status" value="1"/>
</dbReference>